<name>A0A2B7Z3I2_POLH7</name>
<feature type="compositionally biased region" description="Basic and acidic residues" evidence="3">
    <location>
        <begin position="538"/>
        <end position="565"/>
    </location>
</feature>
<feature type="compositionally biased region" description="Polar residues" evidence="3">
    <location>
        <begin position="611"/>
        <end position="630"/>
    </location>
</feature>
<dbReference type="InterPro" id="IPR045180">
    <property type="entry name" value="La_dom_prot"/>
</dbReference>
<feature type="compositionally biased region" description="Low complexity" evidence="3">
    <location>
        <begin position="376"/>
        <end position="387"/>
    </location>
</feature>
<gene>
    <name evidence="5" type="ORF">AJ80_00855</name>
</gene>
<dbReference type="AlphaFoldDB" id="A0A2B7Z3I2"/>
<keyword evidence="6" id="KW-1185">Reference proteome</keyword>
<dbReference type="PROSITE" id="PS50961">
    <property type="entry name" value="HTH_LA"/>
    <property type="match status" value="1"/>
</dbReference>
<dbReference type="OrthoDB" id="340227at2759"/>
<dbReference type="CDD" id="cd07323">
    <property type="entry name" value="LAM"/>
    <property type="match status" value="1"/>
</dbReference>
<dbReference type="STRING" id="1447883.A0A2B7Z3I2"/>
<evidence type="ECO:0000256" key="1">
    <source>
        <dbReference type="ARBA" id="ARBA00022884"/>
    </source>
</evidence>
<feature type="compositionally biased region" description="Polar residues" evidence="3">
    <location>
        <begin position="794"/>
        <end position="813"/>
    </location>
</feature>
<dbReference type="EMBL" id="PDNA01000007">
    <property type="protein sequence ID" value="PGH27377.1"/>
    <property type="molecule type" value="Genomic_DNA"/>
</dbReference>
<feature type="compositionally biased region" description="Polar residues" evidence="3">
    <location>
        <begin position="404"/>
        <end position="434"/>
    </location>
</feature>
<reference evidence="5 6" key="1">
    <citation type="submission" date="2017-10" db="EMBL/GenBank/DDBJ databases">
        <title>Comparative genomics in systemic dimorphic fungi from Ajellomycetaceae.</title>
        <authorList>
            <person name="Munoz J.F."/>
            <person name="Mcewen J.G."/>
            <person name="Clay O.K."/>
            <person name="Cuomo C.A."/>
        </authorList>
    </citation>
    <scope>NUCLEOTIDE SEQUENCE [LARGE SCALE GENOMIC DNA]</scope>
    <source>
        <strain evidence="5 6">UAMH7299</strain>
    </source>
</reference>
<dbReference type="GO" id="GO:0048255">
    <property type="term" value="P:mRNA stabilization"/>
    <property type="evidence" value="ECO:0007669"/>
    <property type="project" value="InterPro"/>
</dbReference>
<evidence type="ECO:0000313" key="5">
    <source>
        <dbReference type="EMBL" id="PGH27377.1"/>
    </source>
</evidence>
<dbReference type="PANTHER" id="PTHR22792:SF132">
    <property type="entry name" value="LA-RELATED PROTEIN 1"/>
    <property type="match status" value="1"/>
</dbReference>
<dbReference type="InterPro" id="IPR036388">
    <property type="entry name" value="WH-like_DNA-bd_sf"/>
</dbReference>
<organism evidence="5 6">
    <name type="scientific">Polytolypa hystricis (strain UAMH7299)</name>
    <dbReference type="NCBI Taxonomy" id="1447883"/>
    <lineage>
        <taxon>Eukaryota</taxon>
        <taxon>Fungi</taxon>
        <taxon>Dikarya</taxon>
        <taxon>Ascomycota</taxon>
        <taxon>Pezizomycotina</taxon>
        <taxon>Eurotiomycetes</taxon>
        <taxon>Eurotiomycetidae</taxon>
        <taxon>Onygenales</taxon>
        <taxon>Onygenales incertae sedis</taxon>
        <taxon>Polytolypa</taxon>
    </lineage>
</organism>
<evidence type="ECO:0000256" key="3">
    <source>
        <dbReference type="SAM" id="MobiDB-lite"/>
    </source>
</evidence>
<feature type="compositionally biased region" description="Basic and acidic residues" evidence="3">
    <location>
        <begin position="140"/>
        <end position="165"/>
    </location>
</feature>
<feature type="compositionally biased region" description="Basic and acidic residues" evidence="3">
    <location>
        <begin position="246"/>
        <end position="265"/>
    </location>
</feature>
<evidence type="ECO:0000259" key="4">
    <source>
        <dbReference type="PROSITE" id="PS50961"/>
    </source>
</evidence>
<feature type="compositionally biased region" description="Low complexity" evidence="3">
    <location>
        <begin position="200"/>
        <end position="228"/>
    </location>
</feature>
<feature type="compositionally biased region" description="Basic and acidic residues" evidence="3">
    <location>
        <begin position="303"/>
        <end position="331"/>
    </location>
</feature>
<dbReference type="InterPro" id="IPR006607">
    <property type="entry name" value="DM15"/>
</dbReference>
<feature type="compositionally biased region" description="Polar residues" evidence="3">
    <location>
        <begin position="576"/>
        <end position="585"/>
    </location>
</feature>
<protein>
    <recommendedName>
        <fullName evidence="4">HTH La-type RNA-binding domain-containing protein</fullName>
    </recommendedName>
</protein>
<feature type="compositionally biased region" description="Polar residues" evidence="3">
    <location>
        <begin position="28"/>
        <end position="84"/>
    </location>
</feature>
<dbReference type="GO" id="GO:0010494">
    <property type="term" value="C:cytoplasmic stress granule"/>
    <property type="evidence" value="ECO:0007669"/>
    <property type="project" value="TreeGrafter"/>
</dbReference>
<dbReference type="GO" id="GO:0000339">
    <property type="term" value="F:RNA cap binding"/>
    <property type="evidence" value="ECO:0007669"/>
    <property type="project" value="InterPro"/>
</dbReference>
<dbReference type="Pfam" id="PF05383">
    <property type="entry name" value="La"/>
    <property type="match status" value="1"/>
</dbReference>
<dbReference type="GO" id="GO:0045727">
    <property type="term" value="P:positive regulation of translation"/>
    <property type="evidence" value="ECO:0007669"/>
    <property type="project" value="TreeGrafter"/>
</dbReference>
<feature type="compositionally biased region" description="Basic and acidic residues" evidence="3">
    <location>
        <begin position="491"/>
        <end position="522"/>
    </location>
</feature>
<dbReference type="Proteomes" id="UP000224634">
    <property type="component" value="Unassembled WGS sequence"/>
</dbReference>
<sequence length="1123" mass="122455">MATSTSKLAPEAPVFSYAQAAKGLAAATSPQTNGEKQTNPTAASPDQSKLRTTMRSSVTEGSDQLSIASTDRDSSVSPEATTNGGDRPETFVEDSSNTPATQSKITESGASSPSIATASTQTLPKEDDLSLTPNGSSDSTWDKQSEVSGSEEKSTQTSDDTKDKPATNGAKAPAKELKAAPIPTVNIWQQRKEAQEAKTKANALKATTLPSKSASKSSASPQSEGVKTGNKKKGTGSSDPTAEGQQGKDKKKPAEGNKSRDDASKKPAPRSNRATDVDSEGVDSLPPAGDASSWPTPQLAQGEEIRKAHAKTDKPETKDRPANARSGKEKWMPVPYVPSAVFNTPLPPAARRGGRPGRGGREGGARGGHASVSDRAASGTTAPASGSKQATTSDRGRNEARNGAESQASTQPKRSSSAGMPASPAQSKSSQCSQVGGPIEETKSVKPVEESTTAPVDEEQNSHPNSSAPRQRQDSKSYSRTGEFSGLPPHRPVEHGSRHVGSHGESHGHTRYSSSHERRFENGPRSADFYRDSGSFPPRDRDYNRERGDFHPGKDRGDSRPERGRGGYRGRGGHSNYGSVHNPQFHSPPIGQHAFPPTKPFTIGDRHRSHQQGSQNGSHPHGSSQRLNLRSPSLPASAMYTPPFAIQTDINAMYSYPHMHQAPMTAIPYQPYMEQFSLMSMISMQLEYYFSVDNLCKDMFLRKHMDSQGFVFLSVIASFKRIKSLTEDMELLRLVCRQLKNVEYRPGEDGVDRLRKREKWEQWVLNMEARDPSAQNEGPPPAVSLPNPDGASESFVTPPSDGHTSFMNGTSHDVSAPASASHYPTMNGGSNEPRVAQSVLSSTAPEFSPSVAPVTAQVEISNVGKPIDESTFPDDHIEKLVIVVRKPGHSSPSHSPFLIPTPRSFSNGSVDGCNTAGGPVNPESHRSFPSLASRANIDIYEPDRRRKFVSLERSSKAVTTQAPTFWVKDKDAPIECLPTDLVHESYSVFRKRTLDGRSSATNDGNLDMDVLYQFWSHFLVRNFNHKMYDEFRSLAFDDLSCKNSKNGFDNLIRFYDDVLSANKVIPDRLVRDIVELVESQYEAEERTMFQKLRSAWRNGAFNFKNRKKFDCIINDRLRTELER</sequence>
<dbReference type="SUPFAM" id="SSF46785">
    <property type="entry name" value="Winged helix' DNA-binding domain"/>
    <property type="match status" value="1"/>
</dbReference>
<dbReference type="Pfam" id="PF21071">
    <property type="entry name" value="LARP1_HEAT"/>
    <property type="match status" value="1"/>
</dbReference>
<feature type="compositionally biased region" description="Basic and acidic residues" evidence="3">
    <location>
        <begin position="190"/>
        <end position="199"/>
    </location>
</feature>
<evidence type="ECO:0000256" key="2">
    <source>
        <dbReference type="PROSITE-ProRule" id="PRU00332"/>
    </source>
</evidence>
<accession>A0A2B7Z3I2</accession>
<feature type="region of interest" description="Disordered" evidence="3">
    <location>
        <begin position="770"/>
        <end position="836"/>
    </location>
</feature>
<feature type="domain" description="HTH La-type RNA-binding" evidence="4">
    <location>
        <begin position="672"/>
        <end position="766"/>
    </location>
</feature>
<dbReference type="SMART" id="SM00684">
    <property type="entry name" value="DM15"/>
    <property type="match status" value="2"/>
</dbReference>
<dbReference type="PANTHER" id="PTHR22792">
    <property type="entry name" value="LUPUS LA PROTEIN-RELATED"/>
    <property type="match status" value="1"/>
</dbReference>
<keyword evidence="1 2" id="KW-0694">RNA-binding</keyword>
<feature type="compositionally biased region" description="Polar residues" evidence="3">
    <location>
        <begin position="93"/>
        <end position="123"/>
    </location>
</feature>
<dbReference type="InterPro" id="IPR036390">
    <property type="entry name" value="WH_DNA-bd_sf"/>
</dbReference>
<proteinExistence type="predicted"/>
<dbReference type="InterPro" id="IPR006630">
    <property type="entry name" value="La_HTH"/>
</dbReference>
<dbReference type="Gene3D" id="1.10.10.10">
    <property type="entry name" value="Winged helix-like DNA-binding domain superfamily/Winged helix DNA-binding domain"/>
    <property type="match status" value="1"/>
</dbReference>
<dbReference type="GO" id="GO:0005829">
    <property type="term" value="C:cytosol"/>
    <property type="evidence" value="ECO:0007669"/>
    <property type="project" value="TreeGrafter"/>
</dbReference>
<dbReference type="SMART" id="SM00715">
    <property type="entry name" value="LA"/>
    <property type="match status" value="1"/>
</dbReference>
<comment type="caution">
    <text evidence="5">The sequence shown here is derived from an EMBL/GenBank/DDBJ whole genome shotgun (WGS) entry which is preliminary data.</text>
</comment>
<feature type="region of interest" description="Disordered" evidence="3">
    <location>
        <begin position="22"/>
        <end position="630"/>
    </location>
</feature>
<feature type="compositionally biased region" description="Basic and acidic residues" evidence="3">
    <location>
        <begin position="440"/>
        <end position="449"/>
    </location>
</feature>
<evidence type="ECO:0000313" key="6">
    <source>
        <dbReference type="Proteomes" id="UP000224634"/>
    </source>
</evidence>